<evidence type="ECO:0000313" key="3">
    <source>
        <dbReference type="Proteomes" id="UP001501598"/>
    </source>
</evidence>
<reference evidence="3" key="1">
    <citation type="journal article" date="2019" name="Int. J. Syst. Evol. Microbiol.">
        <title>The Global Catalogue of Microorganisms (GCM) 10K type strain sequencing project: providing services to taxonomists for standard genome sequencing and annotation.</title>
        <authorList>
            <consortium name="The Broad Institute Genomics Platform"/>
            <consortium name="The Broad Institute Genome Sequencing Center for Infectious Disease"/>
            <person name="Wu L."/>
            <person name="Ma J."/>
        </authorList>
    </citation>
    <scope>NUCLEOTIDE SEQUENCE [LARGE SCALE GENOMIC DNA]</scope>
    <source>
        <strain evidence="3">JCM 17906</strain>
    </source>
</reference>
<keyword evidence="3" id="KW-1185">Reference proteome</keyword>
<protein>
    <submittedName>
        <fullName evidence="2">Uncharacterized protein</fullName>
    </submittedName>
</protein>
<name>A0ABP8RYJ4_9PSEU</name>
<proteinExistence type="predicted"/>
<sequence>MNRRAPAELVAGAGPGEQVHPAAGADRGELLVVADQQELRAGRVDPLMDGGERGGVRHRGLVDDDQVARAQPPLRLVAFLGAQPLRDVPRAQSLPCQDLCGDLRGGEAEDATLAVAVVQHRVCPTAGDRTDHERLPGPRRPDQRLDPRPGRQHAPHGRQSRGCAERRSGPLDVPVARLVRVPSLSAMERE</sequence>
<feature type="region of interest" description="Disordered" evidence="1">
    <location>
        <begin position="125"/>
        <end position="174"/>
    </location>
</feature>
<dbReference type="EMBL" id="BAABGT010000077">
    <property type="protein sequence ID" value="GAA4553807.1"/>
    <property type="molecule type" value="Genomic_DNA"/>
</dbReference>
<organism evidence="2 3">
    <name type="scientific">Pseudonocardia xishanensis</name>
    <dbReference type="NCBI Taxonomy" id="630995"/>
    <lineage>
        <taxon>Bacteria</taxon>
        <taxon>Bacillati</taxon>
        <taxon>Actinomycetota</taxon>
        <taxon>Actinomycetes</taxon>
        <taxon>Pseudonocardiales</taxon>
        <taxon>Pseudonocardiaceae</taxon>
        <taxon>Pseudonocardia</taxon>
    </lineage>
</organism>
<feature type="region of interest" description="Disordered" evidence="1">
    <location>
        <begin position="1"/>
        <end position="25"/>
    </location>
</feature>
<accession>A0ABP8RYJ4</accession>
<dbReference type="Proteomes" id="UP001501598">
    <property type="component" value="Unassembled WGS sequence"/>
</dbReference>
<evidence type="ECO:0000256" key="1">
    <source>
        <dbReference type="SAM" id="MobiDB-lite"/>
    </source>
</evidence>
<evidence type="ECO:0000313" key="2">
    <source>
        <dbReference type="EMBL" id="GAA4553807.1"/>
    </source>
</evidence>
<feature type="compositionally biased region" description="Basic residues" evidence="1">
    <location>
        <begin position="150"/>
        <end position="159"/>
    </location>
</feature>
<feature type="compositionally biased region" description="Basic and acidic residues" evidence="1">
    <location>
        <begin position="128"/>
        <end position="149"/>
    </location>
</feature>
<comment type="caution">
    <text evidence="2">The sequence shown here is derived from an EMBL/GenBank/DDBJ whole genome shotgun (WGS) entry which is preliminary data.</text>
</comment>
<gene>
    <name evidence="2" type="ORF">GCM10023175_50540</name>
</gene>